<name>A0A5C6PUE6_9TELE</name>
<dbReference type="EMBL" id="RHFK02000001">
    <property type="protein sequence ID" value="TWW82230.1"/>
    <property type="molecule type" value="Genomic_DNA"/>
</dbReference>
<evidence type="ECO:0000313" key="2">
    <source>
        <dbReference type="EMBL" id="TWW82230.1"/>
    </source>
</evidence>
<reference evidence="2 3" key="1">
    <citation type="submission" date="2019-04" db="EMBL/GenBank/DDBJ databases">
        <title>Chromosome genome assembly for Takifugu flavidus.</title>
        <authorList>
            <person name="Xiao S."/>
        </authorList>
    </citation>
    <scope>NUCLEOTIDE SEQUENCE [LARGE SCALE GENOMIC DNA]</scope>
    <source>
        <strain evidence="2">HTHZ2018</strain>
        <tissue evidence="2">Muscle</tissue>
    </source>
</reference>
<accession>A0A5C6PUE6</accession>
<dbReference type="AlphaFoldDB" id="A0A5C6PUE6"/>
<feature type="compositionally biased region" description="Basic and acidic residues" evidence="1">
    <location>
        <begin position="61"/>
        <end position="76"/>
    </location>
</feature>
<keyword evidence="3" id="KW-1185">Reference proteome</keyword>
<evidence type="ECO:0000256" key="1">
    <source>
        <dbReference type="SAM" id="MobiDB-lite"/>
    </source>
</evidence>
<feature type="compositionally biased region" description="Basic and acidic residues" evidence="1">
    <location>
        <begin position="86"/>
        <end position="98"/>
    </location>
</feature>
<evidence type="ECO:0000313" key="3">
    <source>
        <dbReference type="Proteomes" id="UP000324091"/>
    </source>
</evidence>
<feature type="compositionally biased region" description="Basic residues" evidence="1">
    <location>
        <begin position="49"/>
        <end position="60"/>
    </location>
</feature>
<protein>
    <submittedName>
        <fullName evidence="2">Uncharacterized protein</fullName>
    </submittedName>
</protein>
<proteinExistence type="predicted"/>
<dbReference type="Proteomes" id="UP000324091">
    <property type="component" value="Chromosome 1"/>
</dbReference>
<feature type="compositionally biased region" description="Basic and acidic residues" evidence="1">
    <location>
        <begin position="162"/>
        <end position="176"/>
    </location>
</feature>
<gene>
    <name evidence="2" type="ORF">D4764_01G0020450</name>
</gene>
<feature type="region of interest" description="Disordered" evidence="1">
    <location>
        <begin position="1"/>
        <end position="176"/>
    </location>
</feature>
<feature type="compositionally biased region" description="Polar residues" evidence="1">
    <location>
        <begin position="10"/>
        <end position="20"/>
    </location>
</feature>
<sequence length="176" mass="18921">MKASGEKQAEANQASTTSQAGVAEVRLEPSEASQMLKGFSTAALTTIGRRNRLHGVGKRLRGYEVVEEGAKSDTSESKLPSGGEAVQERHEGNDKTTESDVPNGPPPSHFQHGFSREITFQPPPRPTRRTMKRLGPPCQNRTSAITLHLGSGGVPAQKNNQRRADPSTRQAGEKLG</sequence>
<organism evidence="2 3">
    <name type="scientific">Takifugu flavidus</name>
    <name type="common">sansaifugu</name>
    <dbReference type="NCBI Taxonomy" id="433684"/>
    <lineage>
        <taxon>Eukaryota</taxon>
        <taxon>Metazoa</taxon>
        <taxon>Chordata</taxon>
        <taxon>Craniata</taxon>
        <taxon>Vertebrata</taxon>
        <taxon>Euteleostomi</taxon>
        <taxon>Actinopterygii</taxon>
        <taxon>Neopterygii</taxon>
        <taxon>Teleostei</taxon>
        <taxon>Neoteleostei</taxon>
        <taxon>Acanthomorphata</taxon>
        <taxon>Eupercaria</taxon>
        <taxon>Tetraodontiformes</taxon>
        <taxon>Tetradontoidea</taxon>
        <taxon>Tetraodontidae</taxon>
        <taxon>Takifugu</taxon>
    </lineage>
</organism>
<comment type="caution">
    <text evidence="2">The sequence shown here is derived from an EMBL/GenBank/DDBJ whole genome shotgun (WGS) entry which is preliminary data.</text>
</comment>